<keyword evidence="2" id="KW-0540">Nuclease</keyword>
<dbReference type="CDD" id="cd06260">
    <property type="entry name" value="DUF820-like"/>
    <property type="match status" value="1"/>
</dbReference>
<dbReference type="AlphaFoldDB" id="A0AAE3YY12"/>
<accession>A0AAE3YY12</accession>
<dbReference type="InterPro" id="IPR011335">
    <property type="entry name" value="Restrct_endonuc-II-like"/>
</dbReference>
<dbReference type="InterPro" id="IPR012296">
    <property type="entry name" value="Nuclease_put_TT1808"/>
</dbReference>
<feature type="domain" description="Putative restriction endonuclease" evidence="1">
    <location>
        <begin position="18"/>
        <end position="162"/>
    </location>
</feature>
<dbReference type="Pfam" id="PF05685">
    <property type="entry name" value="Uma2"/>
    <property type="match status" value="1"/>
</dbReference>
<protein>
    <submittedName>
        <fullName evidence="2">Uma2 family endonuclease</fullName>
    </submittedName>
</protein>
<evidence type="ECO:0000313" key="3">
    <source>
        <dbReference type="Proteomes" id="UP001183643"/>
    </source>
</evidence>
<sequence>MTTLHLPDVVEDGFTLDDLEGLPSKLRYEIHDGRLVIMSPARLWHQRVARRIANLLEKAGRFADTEVGVRRSNRDTRVADVGVFHEAPTNPHETWHDAAKIALAVEVWSPSSDARDHAPRWYAEQGVSTYWLAKPLDGEGDPWDAEITIFELARTMSGSHEYVERKKSTLTDLEKNGLG</sequence>
<gene>
    <name evidence="2" type="ORF">J2S41_007489</name>
</gene>
<dbReference type="InterPro" id="IPR008538">
    <property type="entry name" value="Uma2"/>
</dbReference>
<keyword evidence="2" id="KW-0255">Endonuclease</keyword>
<comment type="caution">
    <text evidence="2">The sequence shown here is derived from an EMBL/GenBank/DDBJ whole genome shotgun (WGS) entry which is preliminary data.</text>
</comment>
<keyword evidence="2" id="KW-0378">Hydrolase</keyword>
<evidence type="ECO:0000259" key="1">
    <source>
        <dbReference type="Pfam" id="PF05685"/>
    </source>
</evidence>
<organism evidence="2 3">
    <name type="scientific">Catenuloplanes atrovinosus</name>
    <dbReference type="NCBI Taxonomy" id="137266"/>
    <lineage>
        <taxon>Bacteria</taxon>
        <taxon>Bacillati</taxon>
        <taxon>Actinomycetota</taxon>
        <taxon>Actinomycetes</taxon>
        <taxon>Micromonosporales</taxon>
        <taxon>Micromonosporaceae</taxon>
        <taxon>Catenuloplanes</taxon>
    </lineage>
</organism>
<reference evidence="2" key="1">
    <citation type="submission" date="2023-07" db="EMBL/GenBank/DDBJ databases">
        <title>Sequencing the genomes of 1000 actinobacteria strains.</title>
        <authorList>
            <person name="Klenk H.-P."/>
        </authorList>
    </citation>
    <scope>NUCLEOTIDE SEQUENCE</scope>
    <source>
        <strain evidence="2">DSM 44707</strain>
    </source>
</reference>
<dbReference type="EMBL" id="JAVDYB010000001">
    <property type="protein sequence ID" value="MDR7280711.1"/>
    <property type="molecule type" value="Genomic_DNA"/>
</dbReference>
<dbReference type="RefSeq" id="WP_310375422.1">
    <property type="nucleotide sequence ID" value="NZ_JAVDYB010000001.1"/>
</dbReference>
<dbReference type="GO" id="GO:0004519">
    <property type="term" value="F:endonuclease activity"/>
    <property type="evidence" value="ECO:0007669"/>
    <property type="project" value="UniProtKB-KW"/>
</dbReference>
<dbReference type="PANTHER" id="PTHR35400:SF3">
    <property type="entry name" value="SLL1072 PROTEIN"/>
    <property type="match status" value="1"/>
</dbReference>
<dbReference type="Proteomes" id="UP001183643">
    <property type="component" value="Unassembled WGS sequence"/>
</dbReference>
<keyword evidence="3" id="KW-1185">Reference proteome</keyword>
<evidence type="ECO:0000313" key="2">
    <source>
        <dbReference type="EMBL" id="MDR7280711.1"/>
    </source>
</evidence>
<dbReference type="SUPFAM" id="SSF52980">
    <property type="entry name" value="Restriction endonuclease-like"/>
    <property type="match status" value="1"/>
</dbReference>
<dbReference type="PANTHER" id="PTHR35400">
    <property type="entry name" value="SLR1083 PROTEIN"/>
    <property type="match status" value="1"/>
</dbReference>
<dbReference type="Gene3D" id="3.90.1570.10">
    <property type="entry name" value="tt1808, chain A"/>
    <property type="match status" value="1"/>
</dbReference>
<name>A0AAE3YY12_9ACTN</name>
<proteinExistence type="predicted"/>